<keyword evidence="3 8" id="KW-0809">Transit peptide</keyword>
<feature type="domain" description="Aconitase A/isopropylmalate dehydratase small subunit swivel" evidence="10">
    <location>
        <begin position="620"/>
        <end position="742"/>
    </location>
</feature>
<dbReference type="InterPro" id="IPR015931">
    <property type="entry name" value="Acnase/IPM_dHydase_lsu_aba_1/3"/>
</dbReference>
<dbReference type="Gene3D" id="3.40.1060.10">
    <property type="entry name" value="Aconitase, Domain 2"/>
    <property type="match status" value="1"/>
</dbReference>
<accession>A0A1Y2I0F8</accession>
<dbReference type="GO" id="GO:0005829">
    <property type="term" value="C:cytosol"/>
    <property type="evidence" value="ECO:0007669"/>
    <property type="project" value="TreeGrafter"/>
</dbReference>
<proteinExistence type="inferred from homology"/>
<evidence type="ECO:0000256" key="5">
    <source>
        <dbReference type="ARBA" id="ARBA00023014"/>
    </source>
</evidence>
<dbReference type="SUPFAM" id="SSF53732">
    <property type="entry name" value="Aconitase iron-sulfur domain"/>
    <property type="match status" value="1"/>
</dbReference>
<keyword evidence="4 8" id="KW-0408">Iron</keyword>
<dbReference type="NCBIfam" id="TIGR01340">
    <property type="entry name" value="aconitase_mito"/>
    <property type="match status" value="1"/>
</dbReference>
<dbReference type="NCBIfam" id="NF005558">
    <property type="entry name" value="PRK07229.1"/>
    <property type="match status" value="1"/>
</dbReference>
<dbReference type="SUPFAM" id="SSF52016">
    <property type="entry name" value="LeuD/IlvD-like"/>
    <property type="match status" value="1"/>
</dbReference>
<feature type="domain" description="Aconitase/3-isopropylmalate dehydratase large subunit alpha/beta/alpha" evidence="9">
    <location>
        <begin position="80"/>
        <end position="540"/>
    </location>
</feature>
<evidence type="ECO:0000259" key="9">
    <source>
        <dbReference type="Pfam" id="PF00330"/>
    </source>
</evidence>
<evidence type="ECO:0000256" key="3">
    <source>
        <dbReference type="ARBA" id="ARBA00022946"/>
    </source>
</evidence>
<dbReference type="Proteomes" id="UP000193411">
    <property type="component" value="Unassembled WGS sequence"/>
</dbReference>
<evidence type="ECO:0000256" key="8">
    <source>
        <dbReference type="RuleBase" id="RU362107"/>
    </source>
</evidence>
<dbReference type="Gene3D" id="3.20.19.10">
    <property type="entry name" value="Aconitase, domain 4"/>
    <property type="match status" value="1"/>
</dbReference>
<keyword evidence="2 8" id="KW-0479">Metal-binding</keyword>
<evidence type="ECO:0000256" key="2">
    <source>
        <dbReference type="ARBA" id="ARBA00022723"/>
    </source>
</evidence>
<dbReference type="GO" id="GO:0046872">
    <property type="term" value="F:metal ion binding"/>
    <property type="evidence" value="ECO:0007669"/>
    <property type="project" value="UniProtKB-UniRule"/>
</dbReference>
<dbReference type="InterPro" id="IPR050926">
    <property type="entry name" value="Aconitase/IPM_isomerase"/>
</dbReference>
<name>A0A1Y2I0F8_9FUNG</name>
<dbReference type="Pfam" id="PF00694">
    <property type="entry name" value="Aconitase_C"/>
    <property type="match status" value="1"/>
</dbReference>
<dbReference type="OrthoDB" id="2224430at2759"/>
<dbReference type="InterPro" id="IPR000573">
    <property type="entry name" value="AconitaseA/IPMdHydase_ssu_swvl"/>
</dbReference>
<dbReference type="PROSITE" id="PS00450">
    <property type="entry name" value="ACONITASE_1"/>
    <property type="match status" value="1"/>
</dbReference>
<dbReference type="PANTHER" id="PTHR43160:SF2">
    <property type="entry name" value="HOMOCITRATE DEHYDRATASE, MITOCHONDRIAL"/>
    <property type="match status" value="1"/>
</dbReference>
<dbReference type="InterPro" id="IPR015932">
    <property type="entry name" value="Aconitase_dom2"/>
</dbReference>
<evidence type="ECO:0000313" key="12">
    <source>
        <dbReference type="Proteomes" id="UP000193411"/>
    </source>
</evidence>
<dbReference type="AlphaFoldDB" id="A0A1Y2I0F8"/>
<dbReference type="GO" id="GO:0005739">
    <property type="term" value="C:mitochondrion"/>
    <property type="evidence" value="ECO:0007669"/>
    <property type="project" value="UniProtKB-SubCell"/>
</dbReference>
<dbReference type="EMBL" id="MCFL01000005">
    <property type="protein sequence ID" value="ORZ39461.1"/>
    <property type="molecule type" value="Genomic_DNA"/>
</dbReference>
<evidence type="ECO:0000256" key="6">
    <source>
        <dbReference type="ARBA" id="ARBA00023128"/>
    </source>
</evidence>
<dbReference type="GO" id="GO:0051539">
    <property type="term" value="F:4 iron, 4 sulfur cluster binding"/>
    <property type="evidence" value="ECO:0007669"/>
    <property type="project" value="UniProtKB-UniRule"/>
</dbReference>
<keyword evidence="12" id="KW-1185">Reference proteome</keyword>
<keyword evidence="5 8" id="KW-0411">Iron-sulfur</keyword>
<keyword evidence="7 8" id="KW-0456">Lyase</keyword>
<gene>
    <name evidence="11" type="ORF">BCR44DRAFT_1538584</name>
</gene>
<dbReference type="PANTHER" id="PTHR43160">
    <property type="entry name" value="ACONITATE HYDRATASE B"/>
    <property type="match status" value="1"/>
</dbReference>
<dbReference type="PROSITE" id="PS01244">
    <property type="entry name" value="ACONITASE_2"/>
    <property type="match status" value="1"/>
</dbReference>
<comment type="subcellular location">
    <subcellularLocation>
        <location evidence="1 8">Mitochondrion</location>
    </subcellularLocation>
</comment>
<dbReference type="EC" id="4.2.1.-" evidence="8"/>
<dbReference type="PRINTS" id="PR00415">
    <property type="entry name" value="ACONITASE"/>
</dbReference>
<evidence type="ECO:0000256" key="4">
    <source>
        <dbReference type="ARBA" id="ARBA00023004"/>
    </source>
</evidence>
<evidence type="ECO:0000313" key="11">
    <source>
        <dbReference type="EMBL" id="ORZ39461.1"/>
    </source>
</evidence>
<dbReference type="InterPro" id="IPR006248">
    <property type="entry name" value="Aconitase_mito-like"/>
</dbReference>
<protein>
    <recommendedName>
        <fullName evidence="8">Aconitate hydratase, mitochondrial</fullName>
        <shortName evidence="8">Aconitase</shortName>
        <ecNumber evidence="8">4.2.1.-</ecNumber>
    </recommendedName>
</protein>
<dbReference type="InterPro" id="IPR001030">
    <property type="entry name" value="Acoase/IPM_deHydtase_lsu_aba"/>
</dbReference>
<sequence length="829" mass="87565">MTLFSASTRQHLLAAAAAQSRAPCRRYLATESSSITEAALTRFAQSTVFPDYPRLAARLSLAHAATNNRPLTLTDKILFSHLADPHAARAVARGQSSLMLHPDRVSMQDASAQTAVLQFMLANLPQSKVPVSIVCDHLVVGDTSAPADQRDGSGARSVAGANLKQSWADNLDVYEFLSSASRRFGFDYWAPGNGIIHQLVLENYAAPGLLMLGTDSHTPNAGGLGAMAIGVGGADALDAMCGVPWELTAPKVTGVRLTGKLPEHGWTAPKDVALWLLGKLGVRGGTGHVLEYFGDGVDSLSATACATIANMGAEMGATTTVFPVTSSTLAYLSATYRSHLISPIQSHLPTLLSADREVHANPGSHYDRVIELDLSTLEPHVNGPMTPDRAIPLSQLANTARSESWPLTVSASLIGSCTNSSYEDLATASSILTHARTTGVSTQVNQLVVSPGSDQVRATVARDGILAELANSGATVLANACGPCIGQWKRTDHDEVVKPKTKNVIVSSFNRNFAGRNDGNPNTLHFLASPQVVAAFAVAGRLDFNPITDTLPVGTGAGRMQLQPPTSVPTLPPKGFAVPDVHAIRGQPDARVDVVIPPTSTRLAPLPRWPAWPGTELGGEVLLRVRGKCTTDDISAAGPWLKYKGHLPAISRNTLMTAVNDETGVRGKVTSGASIPDAAHKLAGEGRPWVVVGDYNYGEGSAREHAAMQVRYLGCPVVIARSFARIHETNLKKQGVVPLTLVNAEEDHVKFCAGMRVETVGLVDVMQEAAALEGEADQGDVVSPLGIRLRVVDGNTGKEVAVVQARHSLSRNQWAWIRAGGALNALTAA</sequence>
<dbReference type="STRING" id="765915.A0A1Y2I0F8"/>
<dbReference type="Pfam" id="PF00330">
    <property type="entry name" value="Aconitase"/>
    <property type="match status" value="1"/>
</dbReference>
<dbReference type="InterPro" id="IPR018136">
    <property type="entry name" value="Aconitase_4Fe-4S_BS"/>
</dbReference>
<evidence type="ECO:0000256" key="1">
    <source>
        <dbReference type="ARBA" id="ARBA00004173"/>
    </source>
</evidence>
<evidence type="ECO:0000256" key="7">
    <source>
        <dbReference type="ARBA" id="ARBA00023239"/>
    </source>
</evidence>
<keyword evidence="6 8" id="KW-0496">Mitochondrion</keyword>
<dbReference type="InterPro" id="IPR015928">
    <property type="entry name" value="Aconitase/3IPM_dehydase_swvl"/>
</dbReference>
<dbReference type="GO" id="GO:0003994">
    <property type="term" value="F:aconitate hydratase activity"/>
    <property type="evidence" value="ECO:0007669"/>
    <property type="project" value="InterPro"/>
</dbReference>
<comment type="similarity">
    <text evidence="8">Belongs to the aconitase/IPM isomerase family.</text>
</comment>
<organism evidence="11 12">
    <name type="scientific">Catenaria anguillulae PL171</name>
    <dbReference type="NCBI Taxonomy" id="765915"/>
    <lineage>
        <taxon>Eukaryota</taxon>
        <taxon>Fungi</taxon>
        <taxon>Fungi incertae sedis</taxon>
        <taxon>Blastocladiomycota</taxon>
        <taxon>Blastocladiomycetes</taxon>
        <taxon>Blastocladiales</taxon>
        <taxon>Catenariaceae</taxon>
        <taxon>Catenaria</taxon>
    </lineage>
</organism>
<reference evidence="11 12" key="1">
    <citation type="submission" date="2016-07" db="EMBL/GenBank/DDBJ databases">
        <title>Pervasive Adenine N6-methylation of Active Genes in Fungi.</title>
        <authorList>
            <consortium name="DOE Joint Genome Institute"/>
            <person name="Mondo S.J."/>
            <person name="Dannebaum R.O."/>
            <person name="Kuo R.C."/>
            <person name="Labutti K."/>
            <person name="Haridas S."/>
            <person name="Kuo A."/>
            <person name="Salamov A."/>
            <person name="Ahrendt S.R."/>
            <person name="Lipzen A."/>
            <person name="Sullivan W."/>
            <person name="Andreopoulos W.B."/>
            <person name="Clum A."/>
            <person name="Lindquist E."/>
            <person name="Daum C."/>
            <person name="Ramamoorthy G.K."/>
            <person name="Gryganskyi A."/>
            <person name="Culley D."/>
            <person name="Magnuson J.K."/>
            <person name="James T.Y."/>
            <person name="O'Malley M.A."/>
            <person name="Stajich J.E."/>
            <person name="Spatafora J.W."/>
            <person name="Visel A."/>
            <person name="Grigoriev I.V."/>
        </authorList>
    </citation>
    <scope>NUCLEOTIDE SEQUENCE [LARGE SCALE GENOMIC DNA]</scope>
    <source>
        <strain evidence="11 12">PL171</strain>
    </source>
</reference>
<dbReference type="GO" id="GO:0006099">
    <property type="term" value="P:tricarboxylic acid cycle"/>
    <property type="evidence" value="ECO:0007669"/>
    <property type="project" value="InterPro"/>
</dbReference>
<dbReference type="InterPro" id="IPR036008">
    <property type="entry name" value="Aconitase_4Fe-4S_dom"/>
</dbReference>
<dbReference type="Gene3D" id="3.30.499.10">
    <property type="entry name" value="Aconitase, domain 3"/>
    <property type="match status" value="2"/>
</dbReference>
<comment type="cofactor">
    <cofactor evidence="8">
        <name>[4Fe-4S] cluster</name>
        <dbReference type="ChEBI" id="CHEBI:49883"/>
    </cofactor>
    <text evidence="8">Binds 1 [4Fe-4S] cluster per subunit.</text>
</comment>
<evidence type="ECO:0000259" key="10">
    <source>
        <dbReference type="Pfam" id="PF00694"/>
    </source>
</evidence>
<comment type="caution">
    <text evidence="11">The sequence shown here is derived from an EMBL/GenBank/DDBJ whole genome shotgun (WGS) entry which is preliminary data.</text>
</comment>